<name>A0A1U7HGR9_9CYAN</name>
<protein>
    <submittedName>
        <fullName evidence="3">Glycosyl transferase group 1</fullName>
    </submittedName>
</protein>
<dbReference type="InterPro" id="IPR001296">
    <property type="entry name" value="Glyco_trans_1"/>
</dbReference>
<dbReference type="PANTHER" id="PTHR12526:SF637">
    <property type="entry name" value="GLYCOSYLTRANSFERASE EPSF-RELATED"/>
    <property type="match status" value="1"/>
</dbReference>
<dbReference type="InterPro" id="IPR028098">
    <property type="entry name" value="Glyco_trans_4-like_N"/>
</dbReference>
<dbReference type="AlphaFoldDB" id="A0A1U7HGR9"/>
<dbReference type="OrthoDB" id="433681at2"/>
<keyword evidence="4" id="KW-1185">Reference proteome</keyword>
<keyword evidence="3" id="KW-0808">Transferase</keyword>
<dbReference type="NCBIfam" id="NF038295">
    <property type="entry name" value="EPS_HpsP"/>
    <property type="match status" value="1"/>
</dbReference>
<dbReference type="GO" id="GO:0016757">
    <property type="term" value="F:glycosyltransferase activity"/>
    <property type="evidence" value="ECO:0007669"/>
    <property type="project" value="InterPro"/>
</dbReference>
<evidence type="ECO:0000259" key="2">
    <source>
        <dbReference type="Pfam" id="PF13579"/>
    </source>
</evidence>
<accession>A0A1U7HGR9</accession>
<dbReference type="CDD" id="cd03821">
    <property type="entry name" value="GT4_Bme6-like"/>
    <property type="match status" value="1"/>
</dbReference>
<dbReference type="SUPFAM" id="SSF53756">
    <property type="entry name" value="UDP-Glycosyltransferase/glycogen phosphorylase"/>
    <property type="match status" value="1"/>
</dbReference>
<dbReference type="EMBL" id="MRCB01000012">
    <property type="protein sequence ID" value="OKH22754.1"/>
    <property type="molecule type" value="Genomic_DNA"/>
</dbReference>
<organism evidence="3 4">
    <name type="scientific">Hydrococcus rivularis NIES-593</name>
    <dbReference type="NCBI Taxonomy" id="1921803"/>
    <lineage>
        <taxon>Bacteria</taxon>
        <taxon>Bacillati</taxon>
        <taxon>Cyanobacteriota</taxon>
        <taxon>Cyanophyceae</taxon>
        <taxon>Pleurocapsales</taxon>
        <taxon>Hydrococcaceae</taxon>
        <taxon>Hydrococcus</taxon>
    </lineage>
</organism>
<evidence type="ECO:0000259" key="1">
    <source>
        <dbReference type="Pfam" id="PF00534"/>
    </source>
</evidence>
<dbReference type="PANTHER" id="PTHR12526">
    <property type="entry name" value="GLYCOSYLTRANSFERASE"/>
    <property type="match status" value="1"/>
</dbReference>
<dbReference type="Gene3D" id="3.40.50.2000">
    <property type="entry name" value="Glycogen Phosphorylase B"/>
    <property type="match status" value="2"/>
</dbReference>
<feature type="domain" description="Glycosyltransferase subfamily 4-like N-terminal" evidence="2">
    <location>
        <begin position="15"/>
        <end position="185"/>
    </location>
</feature>
<comment type="caution">
    <text evidence="3">The sequence shown here is derived from an EMBL/GenBank/DDBJ whole genome shotgun (WGS) entry which is preliminary data.</text>
</comment>
<sequence>MKILQIIPSISLVYGGPSQMVQGLSTALAAEGIDVTILTTNANGDAGQPPLDVPIGKPIPQDGYQIIYFPCSPFRRYKFSLGLLRWLAKHACDYDLAHIHALFSPVCTAAATIARWQNLPYILRPLGTLDPSDLRKKKQLKQLYGLLLERPNLAGAAGIHFTTQEECKISERFGIQTKDLVIPLGVSLPENLPSLGQARQQFGIPDDLPLLLFMSRIDPKKGLDLLVPALEALLKEGLPFYFVLAGSNPQDPDYEKQIRESVQASELSSCSTVTGFVSGDFKLALLQDADIFVLPSYYENFGLAVAEAMAAGVPVVISDRVYIWQDVQDAGAGWICSTEVESLTETLRSALETVEERKLRGSNARKLVIERYSWSAIAKQTISVYQSIID</sequence>
<dbReference type="RefSeq" id="WP_073599722.1">
    <property type="nucleotide sequence ID" value="NZ_MRCB01000012.1"/>
</dbReference>
<evidence type="ECO:0000313" key="4">
    <source>
        <dbReference type="Proteomes" id="UP000186868"/>
    </source>
</evidence>
<feature type="domain" description="Glycosyl transferase family 1" evidence="1">
    <location>
        <begin position="198"/>
        <end position="366"/>
    </location>
</feature>
<dbReference type="Pfam" id="PF13579">
    <property type="entry name" value="Glyco_trans_4_4"/>
    <property type="match status" value="1"/>
</dbReference>
<gene>
    <name evidence="3" type="ORF">NIES593_11535</name>
</gene>
<dbReference type="Proteomes" id="UP000186868">
    <property type="component" value="Unassembled WGS sequence"/>
</dbReference>
<dbReference type="Pfam" id="PF00534">
    <property type="entry name" value="Glycos_transf_1"/>
    <property type="match status" value="1"/>
</dbReference>
<proteinExistence type="predicted"/>
<reference evidence="3 4" key="1">
    <citation type="submission" date="2016-11" db="EMBL/GenBank/DDBJ databases">
        <title>Draft Genome Sequences of Nine Cyanobacterial Strains from Diverse Habitats.</title>
        <authorList>
            <person name="Zhu T."/>
            <person name="Hou S."/>
            <person name="Lu X."/>
            <person name="Hess W.R."/>
        </authorList>
    </citation>
    <scope>NUCLEOTIDE SEQUENCE [LARGE SCALE GENOMIC DNA]</scope>
    <source>
        <strain evidence="3 4">NIES-593</strain>
    </source>
</reference>
<evidence type="ECO:0000313" key="3">
    <source>
        <dbReference type="EMBL" id="OKH22754.1"/>
    </source>
</evidence>
<dbReference type="STRING" id="1921803.NIES593_11535"/>